<dbReference type="Proteomes" id="UP001608902">
    <property type="component" value="Unassembled WGS sequence"/>
</dbReference>
<dbReference type="EMBL" id="JBGFUD010000471">
    <property type="protein sequence ID" value="MFH4974596.1"/>
    <property type="molecule type" value="Genomic_DNA"/>
</dbReference>
<gene>
    <name evidence="1" type="ORF">AB6A40_001305</name>
</gene>
<sequence length="113" mass="12272">MLGKLVSKFRKHTLQEDVNLGGSNSGVLPASDIVQPIRRSARISALYSDNGLTLHDSGTESDDDELERLDSMSNASLGLQKADIMGSSPPNLTSSPPLISEIDTNRYLFYFVS</sequence>
<keyword evidence="2" id="KW-1185">Reference proteome</keyword>
<dbReference type="AlphaFoldDB" id="A0ABD6E635"/>
<proteinExistence type="predicted"/>
<accession>A0ABD6E635</accession>
<evidence type="ECO:0000313" key="1">
    <source>
        <dbReference type="EMBL" id="MFH4974596.1"/>
    </source>
</evidence>
<organism evidence="1 2">
    <name type="scientific">Gnathostoma spinigerum</name>
    <dbReference type="NCBI Taxonomy" id="75299"/>
    <lineage>
        <taxon>Eukaryota</taxon>
        <taxon>Metazoa</taxon>
        <taxon>Ecdysozoa</taxon>
        <taxon>Nematoda</taxon>
        <taxon>Chromadorea</taxon>
        <taxon>Rhabditida</taxon>
        <taxon>Spirurina</taxon>
        <taxon>Gnathostomatomorpha</taxon>
        <taxon>Gnathostomatoidea</taxon>
        <taxon>Gnathostomatidae</taxon>
        <taxon>Gnathostoma</taxon>
    </lineage>
</organism>
<protein>
    <submittedName>
        <fullName evidence="1">Uncharacterized protein</fullName>
    </submittedName>
</protein>
<evidence type="ECO:0000313" key="2">
    <source>
        <dbReference type="Proteomes" id="UP001608902"/>
    </source>
</evidence>
<comment type="caution">
    <text evidence="1">The sequence shown here is derived from an EMBL/GenBank/DDBJ whole genome shotgun (WGS) entry which is preliminary data.</text>
</comment>
<name>A0ABD6E635_9BILA</name>
<reference evidence="1 2" key="1">
    <citation type="submission" date="2024-08" db="EMBL/GenBank/DDBJ databases">
        <title>Gnathostoma spinigerum genome.</title>
        <authorList>
            <person name="Gonzalez-Bertolin B."/>
            <person name="Monzon S."/>
            <person name="Zaballos A."/>
            <person name="Jimenez P."/>
            <person name="Dekumyoy P."/>
            <person name="Varona S."/>
            <person name="Cuesta I."/>
            <person name="Sumanam S."/>
            <person name="Adisakwattana P."/>
            <person name="Gasser R.B."/>
            <person name="Hernandez-Gonzalez A."/>
            <person name="Young N.D."/>
            <person name="Perteguer M.J."/>
        </authorList>
    </citation>
    <scope>NUCLEOTIDE SEQUENCE [LARGE SCALE GENOMIC DNA]</scope>
    <source>
        <strain evidence="1">AL3</strain>
        <tissue evidence="1">Liver</tissue>
    </source>
</reference>